<reference evidence="2 3" key="1">
    <citation type="submission" date="2019-03" db="EMBL/GenBank/DDBJ databases">
        <title>Novel species of Flavobacterium.</title>
        <authorList>
            <person name="Liu Q."/>
            <person name="Xin Y.-H."/>
        </authorList>
    </citation>
    <scope>NUCLEOTIDE SEQUENCE [LARGE SCALE GENOMIC DNA]</scope>
    <source>
        <strain evidence="2 3">LB3P52</strain>
    </source>
</reference>
<protein>
    <submittedName>
        <fullName evidence="2">Uncharacterized protein</fullName>
    </submittedName>
</protein>
<name>A0A4R5FDP6_9FLAO</name>
<keyword evidence="1" id="KW-1133">Transmembrane helix</keyword>
<dbReference type="EMBL" id="SMLG01000001">
    <property type="protein sequence ID" value="TDE47100.1"/>
    <property type="molecule type" value="Genomic_DNA"/>
</dbReference>
<keyword evidence="3" id="KW-1185">Reference proteome</keyword>
<evidence type="ECO:0000256" key="1">
    <source>
        <dbReference type="SAM" id="Phobius"/>
    </source>
</evidence>
<dbReference type="AlphaFoldDB" id="A0A4R5FDP6"/>
<organism evidence="2 3">
    <name type="scientific">Flavobacterium rhamnosiphilum</name>
    <dbReference type="NCBI Taxonomy" id="2541724"/>
    <lineage>
        <taxon>Bacteria</taxon>
        <taxon>Pseudomonadati</taxon>
        <taxon>Bacteroidota</taxon>
        <taxon>Flavobacteriia</taxon>
        <taxon>Flavobacteriales</taxon>
        <taxon>Flavobacteriaceae</taxon>
        <taxon>Flavobacterium</taxon>
    </lineage>
</organism>
<accession>A0A4R5FDP6</accession>
<keyword evidence="1" id="KW-0472">Membrane</keyword>
<keyword evidence="1" id="KW-0812">Transmembrane</keyword>
<proteinExistence type="predicted"/>
<evidence type="ECO:0000313" key="3">
    <source>
        <dbReference type="Proteomes" id="UP000294814"/>
    </source>
</evidence>
<sequence length="175" mass="20497">MTKKQKNMTISKIYFWIIIISIFVFLLYRLGVLVDDKENSKKANYIVFSGALILAYLGIMFFGYFPNIYVIESCDKYHTEMLIFPKTTEKGLNLTFGDERCYVLNEGDSDVNIKTLIYSKPNYDPVIFFKTFDEILNAKSEKEFEIEYFDFICEKPDNEVFSKGAQSYKNIINCN</sequence>
<dbReference type="Proteomes" id="UP000294814">
    <property type="component" value="Unassembled WGS sequence"/>
</dbReference>
<feature type="transmembrane region" description="Helical" evidence="1">
    <location>
        <begin position="13"/>
        <end position="31"/>
    </location>
</feature>
<dbReference type="RefSeq" id="WP_131915033.1">
    <property type="nucleotide sequence ID" value="NZ_SMLG01000001.1"/>
</dbReference>
<gene>
    <name evidence="2" type="ORF">E0I26_03155</name>
</gene>
<feature type="transmembrane region" description="Helical" evidence="1">
    <location>
        <begin position="43"/>
        <end position="65"/>
    </location>
</feature>
<comment type="caution">
    <text evidence="2">The sequence shown here is derived from an EMBL/GenBank/DDBJ whole genome shotgun (WGS) entry which is preliminary data.</text>
</comment>
<evidence type="ECO:0000313" key="2">
    <source>
        <dbReference type="EMBL" id="TDE47100.1"/>
    </source>
</evidence>